<proteinExistence type="predicted"/>
<reference evidence="1" key="1">
    <citation type="submission" date="2018-06" db="EMBL/GenBank/DDBJ databases">
        <authorList>
            <consortium name="Pathogen Informatics"/>
            <person name="Doyle S."/>
        </authorList>
    </citation>
    <scope>NUCLEOTIDE SEQUENCE [LARGE SCALE GENOMIC DNA]</scope>
    <source>
        <strain evidence="1">NCTC11421</strain>
    </source>
</reference>
<dbReference type="AlphaFoldDB" id="A0A378VZI4"/>
<gene>
    <name evidence="1" type="ORF">NCTC11421_02640</name>
</gene>
<protein>
    <submittedName>
        <fullName evidence="1">Uncharacterized protein</fullName>
    </submittedName>
</protein>
<accession>A0A378VZI4</accession>
<organism evidence="1">
    <name type="scientific">Neisseria gonorrhoeae</name>
    <dbReference type="NCBI Taxonomy" id="485"/>
    <lineage>
        <taxon>Bacteria</taxon>
        <taxon>Pseudomonadati</taxon>
        <taxon>Pseudomonadota</taxon>
        <taxon>Betaproteobacteria</taxon>
        <taxon>Neisseriales</taxon>
        <taxon>Neisseriaceae</taxon>
        <taxon>Neisseria</taxon>
    </lineage>
</organism>
<name>A0A378VZI4_NEIGO</name>
<sequence>MSAVEVEGDAENVLAVFGDDGQCVQELIEGLCAVEFGKAGKVAAVERGKRREYGSGLSVAACGQDVAIEGWLPNWNWTALWVVCR</sequence>
<dbReference type="EMBL" id="UGRI01000001">
    <property type="protein sequence ID" value="SUA24637.1"/>
    <property type="molecule type" value="Genomic_DNA"/>
</dbReference>
<evidence type="ECO:0000313" key="1">
    <source>
        <dbReference type="EMBL" id="SUA24637.1"/>
    </source>
</evidence>